<organism evidence="1 2">
    <name type="scientific">Malus domestica</name>
    <name type="common">Apple</name>
    <name type="synonym">Pyrus malus</name>
    <dbReference type="NCBI Taxonomy" id="3750"/>
    <lineage>
        <taxon>Eukaryota</taxon>
        <taxon>Viridiplantae</taxon>
        <taxon>Streptophyta</taxon>
        <taxon>Embryophyta</taxon>
        <taxon>Tracheophyta</taxon>
        <taxon>Spermatophyta</taxon>
        <taxon>Magnoliopsida</taxon>
        <taxon>eudicotyledons</taxon>
        <taxon>Gunneridae</taxon>
        <taxon>Pentapetalae</taxon>
        <taxon>rosids</taxon>
        <taxon>fabids</taxon>
        <taxon>Rosales</taxon>
        <taxon>Rosaceae</taxon>
        <taxon>Amygdaloideae</taxon>
        <taxon>Maleae</taxon>
        <taxon>Malus</taxon>
    </lineage>
</organism>
<dbReference type="Proteomes" id="UP000290289">
    <property type="component" value="Chromosome 12"/>
</dbReference>
<reference evidence="1 2" key="1">
    <citation type="submission" date="2018-10" db="EMBL/GenBank/DDBJ databases">
        <title>A high-quality apple genome assembly.</title>
        <authorList>
            <person name="Hu J."/>
        </authorList>
    </citation>
    <scope>NUCLEOTIDE SEQUENCE [LARGE SCALE GENOMIC DNA]</scope>
    <source>
        <strain evidence="2">cv. HFTH1</strain>
        <tissue evidence="1">Young leaf</tissue>
    </source>
</reference>
<evidence type="ECO:0000313" key="1">
    <source>
        <dbReference type="EMBL" id="RXH80586.1"/>
    </source>
</evidence>
<dbReference type="EMBL" id="RDQH01000338">
    <property type="protein sequence ID" value="RXH80586.1"/>
    <property type="molecule type" value="Genomic_DNA"/>
</dbReference>
<keyword evidence="2" id="KW-1185">Reference proteome</keyword>
<comment type="caution">
    <text evidence="1">The sequence shown here is derived from an EMBL/GenBank/DDBJ whole genome shotgun (WGS) entry which is preliminary data.</text>
</comment>
<sequence length="81" mass="9205">MSQIHPISLGNVLYKIAFKVLVNRLKRIIPFIISQSAFVLNRFISDNTILAMEIARLCSRGKGEKGFFDAWRRVGESEVPP</sequence>
<dbReference type="STRING" id="3750.A0A498IAX5"/>
<dbReference type="AlphaFoldDB" id="A0A498IAX5"/>
<evidence type="ECO:0000313" key="2">
    <source>
        <dbReference type="Proteomes" id="UP000290289"/>
    </source>
</evidence>
<name>A0A498IAX5_MALDO</name>
<evidence type="ECO:0008006" key="3">
    <source>
        <dbReference type="Google" id="ProtNLM"/>
    </source>
</evidence>
<gene>
    <name evidence="1" type="ORF">DVH24_004500</name>
</gene>
<protein>
    <recommendedName>
        <fullName evidence="3">Reverse transcriptase domain-containing protein</fullName>
    </recommendedName>
</protein>
<accession>A0A498IAX5</accession>
<proteinExistence type="predicted"/>